<dbReference type="Proteomes" id="UP000521872">
    <property type="component" value="Unassembled WGS sequence"/>
</dbReference>
<reference evidence="1 2" key="1">
    <citation type="submission" date="2019-12" db="EMBL/GenBank/DDBJ databases">
        <authorList>
            <person name="Floudas D."/>
            <person name="Bentzer J."/>
            <person name="Ahren D."/>
            <person name="Johansson T."/>
            <person name="Persson P."/>
            <person name="Tunlid A."/>
        </authorList>
    </citation>
    <scope>NUCLEOTIDE SEQUENCE [LARGE SCALE GENOMIC DNA]</scope>
    <source>
        <strain evidence="1 2">CBS 102.39</strain>
    </source>
</reference>
<keyword evidence="2" id="KW-1185">Reference proteome</keyword>
<evidence type="ECO:0000313" key="1">
    <source>
        <dbReference type="EMBL" id="KAF4621793.1"/>
    </source>
</evidence>
<gene>
    <name evidence="1" type="ORF">D9613_012203</name>
</gene>
<accession>A0A8H4VTD9</accession>
<dbReference type="EMBL" id="JAACJL010000004">
    <property type="protein sequence ID" value="KAF4621793.1"/>
    <property type="molecule type" value="Genomic_DNA"/>
</dbReference>
<dbReference type="AlphaFoldDB" id="A0A8H4VTD9"/>
<evidence type="ECO:0000313" key="2">
    <source>
        <dbReference type="Proteomes" id="UP000521872"/>
    </source>
</evidence>
<name>A0A8H4VTD9_9AGAR</name>
<organism evidence="1 2">
    <name type="scientific">Agrocybe pediades</name>
    <dbReference type="NCBI Taxonomy" id="84607"/>
    <lineage>
        <taxon>Eukaryota</taxon>
        <taxon>Fungi</taxon>
        <taxon>Dikarya</taxon>
        <taxon>Basidiomycota</taxon>
        <taxon>Agaricomycotina</taxon>
        <taxon>Agaricomycetes</taxon>
        <taxon>Agaricomycetidae</taxon>
        <taxon>Agaricales</taxon>
        <taxon>Agaricineae</taxon>
        <taxon>Strophariaceae</taxon>
        <taxon>Agrocybe</taxon>
    </lineage>
</organism>
<sequence>MHLSLCATSMRSHSHFKLSWEESPYLTPSTGSEMCCHDDEASYLHFALQIAAQTIKTLVSLCRQLEHSEYIGYPVPDAAERTQQAQTELLSKAHRPTVA</sequence>
<protein>
    <submittedName>
        <fullName evidence="1">Uncharacterized protein</fullName>
    </submittedName>
</protein>
<comment type="caution">
    <text evidence="1">The sequence shown here is derived from an EMBL/GenBank/DDBJ whole genome shotgun (WGS) entry which is preliminary data.</text>
</comment>
<proteinExistence type="predicted"/>